<gene>
    <name evidence="2" type="ORF">FWK35_00029391</name>
</gene>
<evidence type="ECO:0000259" key="1">
    <source>
        <dbReference type="Pfam" id="PF12017"/>
    </source>
</evidence>
<dbReference type="Proteomes" id="UP000478052">
    <property type="component" value="Unassembled WGS sequence"/>
</dbReference>
<reference evidence="2 3" key="1">
    <citation type="submission" date="2019-08" db="EMBL/GenBank/DDBJ databases">
        <title>Whole genome of Aphis craccivora.</title>
        <authorList>
            <person name="Voronova N.V."/>
            <person name="Shulinski R.S."/>
            <person name="Bandarenka Y.V."/>
            <person name="Zhorov D.G."/>
            <person name="Warner D."/>
        </authorList>
    </citation>
    <scope>NUCLEOTIDE SEQUENCE [LARGE SCALE GENOMIC DNA]</scope>
    <source>
        <strain evidence="2">180601</strain>
        <tissue evidence="2">Whole Body</tissue>
    </source>
</reference>
<sequence>MDTNRVLQNEIGLKTTHLESLSGIFSQNQMDIYLKKKKIKWILNDISKAFTLRYLGVRGYKYVRQSMNFPLPGLSTLRSWASKIDLRHGLLKDVLNFMKKITKDLLLQIITEVYNAGYTTVACVHDCGGANIGLWRELEISIKNTEFKHLVTEEKIFMFADTPHLLNLIRNCDHNSTVRGTQRQNVKIAVQLMSRKVGTALCHYIPGENSKDKKVAQDTGIFFLLINNWFNKMNSYVLNAALPNKKPYGVELQQQN</sequence>
<evidence type="ECO:0000313" key="3">
    <source>
        <dbReference type="Proteomes" id="UP000478052"/>
    </source>
</evidence>
<name>A0A6G0W993_APHCR</name>
<keyword evidence="3" id="KW-1185">Reference proteome</keyword>
<dbReference type="EMBL" id="VUJU01008949">
    <property type="protein sequence ID" value="KAF0723773.1"/>
    <property type="molecule type" value="Genomic_DNA"/>
</dbReference>
<feature type="domain" description="THAP9-like helix-turn-helix" evidence="1">
    <location>
        <begin position="7"/>
        <end position="80"/>
    </location>
</feature>
<comment type="caution">
    <text evidence="2">The sequence shown here is derived from an EMBL/GenBank/DDBJ whole genome shotgun (WGS) entry which is preliminary data.</text>
</comment>
<dbReference type="AlphaFoldDB" id="A0A6G0W993"/>
<proteinExistence type="predicted"/>
<protein>
    <recommendedName>
        <fullName evidence="1">THAP9-like helix-turn-helix domain-containing protein</fullName>
    </recommendedName>
</protein>
<accession>A0A6G0W993</accession>
<dbReference type="InterPro" id="IPR021896">
    <property type="entry name" value="THAP9-like_HTH"/>
</dbReference>
<organism evidence="2 3">
    <name type="scientific">Aphis craccivora</name>
    <name type="common">Cowpea aphid</name>
    <dbReference type="NCBI Taxonomy" id="307492"/>
    <lineage>
        <taxon>Eukaryota</taxon>
        <taxon>Metazoa</taxon>
        <taxon>Ecdysozoa</taxon>
        <taxon>Arthropoda</taxon>
        <taxon>Hexapoda</taxon>
        <taxon>Insecta</taxon>
        <taxon>Pterygota</taxon>
        <taxon>Neoptera</taxon>
        <taxon>Paraneoptera</taxon>
        <taxon>Hemiptera</taxon>
        <taxon>Sternorrhyncha</taxon>
        <taxon>Aphidomorpha</taxon>
        <taxon>Aphidoidea</taxon>
        <taxon>Aphididae</taxon>
        <taxon>Aphidini</taxon>
        <taxon>Aphis</taxon>
        <taxon>Aphis</taxon>
    </lineage>
</organism>
<evidence type="ECO:0000313" key="2">
    <source>
        <dbReference type="EMBL" id="KAF0723773.1"/>
    </source>
</evidence>
<dbReference type="Pfam" id="PF12017">
    <property type="entry name" value="Tnp_P_element"/>
    <property type="match status" value="1"/>
</dbReference>
<dbReference type="OrthoDB" id="6627680at2759"/>